<dbReference type="Proteomes" id="UP001605036">
    <property type="component" value="Unassembled WGS sequence"/>
</dbReference>
<dbReference type="AlphaFoldDB" id="A0ABD1ZL91"/>
<gene>
    <name evidence="1" type="ORF">R1flu_020256</name>
</gene>
<sequence>MVDYLKEAKVVKSSIDSAAATEVVIASGEYTLYDYLVTGSLFQSPPERATNFELIWIRGNSLVVIEVKDKEDIEVGVCLLKITKDR</sequence>
<proteinExistence type="predicted"/>
<accession>A0ABD1ZL91</accession>
<evidence type="ECO:0000313" key="2">
    <source>
        <dbReference type="Proteomes" id="UP001605036"/>
    </source>
</evidence>
<dbReference type="EMBL" id="JBHFFA010000001">
    <property type="protein sequence ID" value="KAL2652128.1"/>
    <property type="molecule type" value="Genomic_DNA"/>
</dbReference>
<reference evidence="1 2" key="1">
    <citation type="submission" date="2024-09" db="EMBL/GenBank/DDBJ databases">
        <title>Chromosome-scale assembly of Riccia fluitans.</title>
        <authorList>
            <person name="Paukszto L."/>
            <person name="Sawicki J."/>
            <person name="Karawczyk K."/>
            <person name="Piernik-Szablinska J."/>
            <person name="Szczecinska M."/>
            <person name="Mazdziarz M."/>
        </authorList>
    </citation>
    <scope>NUCLEOTIDE SEQUENCE [LARGE SCALE GENOMIC DNA]</scope>
    <source>
        <strain evidence="1">Rf_01</strain>
        <tissue evidence="1">Aerial parts of the thallus</tissue>
    </source>
</reference>
<evidence type="ECO:0000313" key="1">
    <source>
        <dbReference type="EMBL" id="KAL2652128.1"/>
    </source>
</evidence>
<keyword evidence="2" id="KW-1185">Reference proteome</keyword>
<organism evidence="1 2">
    <name type="scientific">Riccia fluitans</name>
    <dbReference type="NCBI Taxonomy" id="41844"/>
    <lineage>
        <taxon>Eukaryota</taxon>
        <taxon>Viridiplantae</taxon>
        <taxon>Streptophyta</taxon>
        <taxon>Embryophyta</taxon>
        <taxon>Marchantiophyta</taxon>
        <taxon>Marchantiopsida</taxon>
        <taxon>Marchantiidae</taxon>
        <taxon>Marchantiales</taxon>
        <taxon>Ricciaceae</taxon>
        <taxon>Riccia</taxon>
    </lineage>
</organism>
<protein>
    <submittedName>
        <fullName evidence="1">Uncharacterized protein</fullName>
    </submittedName>
</protein>
<name>A0ABD1ZL91_9MARC</name>
<comment type="caution">
    <text evidence="1">The sequence shown here is derived from an EMBL/GenBank/DDBJ whole genome shotgun (WGS) entry which is preliminary data.</text>
</comment>